<sequence>MDHPTIGDRISGAFIYAALAVILVLVLYPLIYVLSASVSEPSAVIEGRMWLFPVDLTFTGYNKIFHNEEVLIGYRNTILYTVVGTAINLFMTTAAAYPLSRKDFAGRGVITAILVFTMFFSGGLIPTYLLIKSLHMINTIWALILPGAVSVYNIIIMRTFFQMSIPPELQEAAAIDGCGNLQTLWRIVLPLSMPILAVMVLFYSVGHWNSYFNALIYLSERSKFPLQLFLREILVKGEVDNMVQGGAAMIGQDQQILDAEIIKYAMVVVANVPIFLLYPFLQKYFVKGIMIGAIKG</sequence>
<dbReference type="PANTHER" id="PTHR43744">
    <property type="entry name" value="ABC TRANSPORTER PERMEASE PROTEIN MG189-RELATED-RELATED"/>
    <property type="match status" value="1"/>
</dbReference>
<keyword evidence="5 7" id="KW-1133">Transmembrane helix</keyword>
<keyword evidence="6 7" id="KW-0472">Membrane</keyword>
<dbReference type="PROSITE" id="PS50928">
    <property type="entry name" value="ABC_TM1"/>
    <property type="match status" value="1"/>
</dbReference>
<evidence type="ECO:0000256" key="7">
    <source>
        <dbReference type="RuleBase" id="RU363032"/>
    </source>
</evidence>
<evidence type="ECO:0000256" key="1">
    <source>
        <dbReference type="ARBA" id="ARBA00004651"/>
    </source>
</evidence>
<reference evidence="9 10" key="1">
    <citation type="submission" date="2024-06" db="EMBL/GenBank/DDBJ databases">
        <title>Genomic Encyclopedia of Type Strains, Phase IV (KMG-IV): sequencing the most valuable type-strain genomes for metagenomic binning, comparative biology and taxonomic classification.</title>
        <authorList>
            <person name="Goeker M."/>
        </authorList>
    </citation>
    <scope>NUCLEOTIDE SEQUENCE [LARGE SCALE GENOMIC DNA]</scope>
    <source>
        <strain evidence="9 10">DSM 17253</strain>
    </source>
</reference>
<dbReference type="RefSeq" id="WP_212971464.1">
    <property type="nucleotide sequence ID" value="NZ_JBEPLV010000010.1"/>
</dbReference>
<dbReference type="SUPFAM" id="SSF161098">
    <property type="entry name" value="MetI-like"/>
    <property type="match status" value="1"/>
</dbReference>
<feature type="domain" description="ABC transmembrane type-1" evidence="8">
    <location>
        <begin position="74"/>
        <end position="278"/>
    </location>
</feature>
<dbReference type="Pfam" id="PF00528">
    <property type="entry name" value="BPD_transp_1"/>
    <property type="match status" value="1"/>
</dbReference>
<keyword evidence="2 7" id="KW-0813">Transport</keyword>
<feature type="transmembrane region" description="Helical" evidence="7">
    <location>
        <begin position="261"/>
        <end position="281"/>
    </location>
</feature>
<evidence type="ECO:0000259" key="8">
    <source>
        <dbReference type="PROSITE" id="PS50928"/>
    </source>
</evidence>
<dbReference type="EMBL" id="JBEPLV010000010">
    <property type="protein sequence ID" value="MET3549826.1"/>
    <property type="molecule type" value="Genomic_DNA"/>
</dbReference>
<dbReference type="PANTHER" id="PTHR43744:SF9">
    <property type="entry name" value="POLYGALACTURONAN_RHAMNOGALACTURONAN TRANSPORT SYSTEM PERMEASE PROTEIN YTCP"/>
    <property type="match status" value="1"/>
</dbReference>
<comment type="similarity">
    <text evidence="7">Belongs to the binding-protein-dependent transport system permease family.</text>
</comment>
<comment type="subcellular location">
    <subcellularLocation>
        <location evidence="1 7">Cell membrane</location>
        <topology evidence="1 7">Multi-pass membrane protein</topology>
    </subcellularLocation>
</comment>
<keyword evidence="4 7" id="KW-0812">Transmembrane</keyword>
<dbReference type="Proteomes" id="UP001549098">
    <property type="component" value="Unassembled WGS sequence"/>
</dbReference>
<name>A0ABV2FDG4_9BACL</name>
<proteinExistence type="inferred from homology"/>
<evidence type="ECO:0000256" key="4">
    <source>
        <dbReference type="ARBA" id="ARBA00022692"/>
    </source>
</evidence>
<comment type="caution">
    <text evidence="9">The sequence shown here is derived from an EMBL/GenBank/DDBJ whole genome shotgun (WGS) entry which is preliminary data.</text>
</comment>
<protein>
    <submittedName>
        <fullName evidence="9">Aldouronate transport system permease protein</fullName>
    </submittedName>
</protein>
<feature type="transmembrane region" description="Helical" evidence="7">
    <location>
        <begin position="187"/>
        <end position="205"/>
    </location>
</feature>
<gene>
    <name evidence="9" type="ORF">ABID47_006487</name>
</gene>
<evidence type="ECO:0000313" key="9">
    <source>
        <dbReference type="EMBL" id="MET3549826.1"/>
    </source>
</evidence>
<keyword evidence="10" id="KW-1185">Reference proteome</keyword>
<accession>A0ABV2FDG4</accession>
<feature type="transmembrane region" description="Helical" evidence="7">
    <location>
        <begin position="137"/>
        <end position="155"/>
    </location>
</feature>
<keyword evidence="3" id="KW-1003">Cell membrane</keyword>
<evidence type="ECO:0000256" key="3">
    <source>
        <dbReference type="ARBA" id="ARBA00022475"/>
    </source>
</evidence>
<dbReference type="InterPro" id="IPR035906">
    <property type="entry name" value="MetI-like_sf"/>
</dbReference>
<feature type="transmembrane region" description="Helical" evidence="7">
    <location>
        <begin position="12"/>
        <end position="34"/>
    </location>
</feature>
<feature type="transmembrane region" description="Helical" evidence="7">
    <location>
        <begin position="109"/>
        <end position="131"/>
    </location>
</feature>
<evidence type="ECO:0000256" key="5">
    <source>
        <dbReference type="ARBA" id="ARBA00022989"/>
    </source>
</evidence>
<evidence type="ECO:0000256" key="2">
    <source>
        <dbReference type="ARBA" id="ARBA00022448"/>
    </source>
</evidence>
<feature type="transmembrane region" description="Helical" evidence="7">
    <location>
        <begin position="78"/>
        <end position="97"/>
    </location>
</feature>
<evidence type="ECO:0000256" key="6">
    <source>
        <dbReference type="ARBA" id="ARBA00023136"/>
    </source>
</evidence>
<dbReference type="Gene3D" id="1.10.3720.10">
    <property type="entry name" value="MetI-like"/>
    <property type="match status" value="1"/>
</dbReference>
<dbReference type="InterPro" id="IPR000515">
    <property type="entry name" value="MetI-like"/>
</dbReference>
<organism evidence="9 10">
    <name type="scientific">Paenibacillus favisporus</name>
    <dbReference type="NCBI Taxonomy" id="221028"/>
    <lineage>
        <taxon>Bacteria</taxon>
        <taxon>Bacillati</taxon>
        <taxon>Bacillota</taxon>
        <taxon>Bacilli</taxon>
        <taxon>Bacillales</taxon>
        <taxon>Paenibacillaceae</taxon>
        <taxon>Paenibacillus</taxon>
    </lineage>
</organism>
<evidence type="ECO:0000313" key="10">
    <source>
        <dbReference type="Proteomes" id="UP001549098"/>
    </source>
</evidence>
<dbReference type="CDD" id="cd06261">
    <property type="entry name" value="TM_PBP2"/>
    <property type="match status" value="1"/>
</dbReference>